<protein>
    <submittedName>
        <fullName evidence="2">Uncharacterized protein</fullName>
    </submittedName>
</protein>
<organism evidence="2 3">
    <name type="scientific">Colocasia esculenta</name>
    <name type="common">Wild taro</name>
    <name type="synonym">Arum esculentum</name>
    <dbReference type="NCBI Taxonomy" id="4460"/>
    <lineage>
        <taxon>Eukaryota</taxon>
        <taxon>Viridiplantae</taxon>
        <taxon>Streptophyta</taxon>
        <taxon>Embryophyta</taxon>
        <taxon>Tracheophyta</taxon>
        <taxon>Spermatophyta</taxon>
        <taxon>Magnoliopsida</taxon>
        <taxon>Liliopsida</taxon>
        <taxon>Araceae</taxon>
        <taxon>Aroideae</taxon>
        <taxon>Colocasieae</taxon>
        <taxon>Colocasia</taxon>
    </lineage>
</organism>
<keyword evidence="3" id="KW-1185">Reference proteome</keyword>
<feature type="region of interest" description="Disordered" evidence="1">
    <location>
        <begin position="1"/>
        <end position="24"/>
    </location>
</feature>
<evidence type="ECO:0000313" key="3">
    <source>
        <dbReference type="Proteomes" id="UP000652761"/>
    </source>
</evidence>
<comment type="caution">
    <text evidence="2">The sequence shown here is derived from an EMBL/GenBank/DDBJ whole genome shotgun (WGS) entry which is preliminary data.</text>
</comment>
<evidence type="ECO:0000313" key="2">
    <source>
        <dbReference type="EMBL" id="MQM07358.1"/>
    </source>
</evidence>
<name>A0A843WL44_COLES</name>
<dbReference type="Proteomes" id="UP000652761">
    <property type="component" value="Unassembled WGS sequence"/>
</dbReference>
<feature type="compositionally biased region" description="Polar residues" evidence="1">
    <location>
        <begin position="1"/>
        <end position="15"/>
    </location>
</feature>
<gene>
    <name evidence="2" type="ORF">Taro_040198</name>
</gene>
<reference evidence="2" key="1">
    <citation type="submission" date="2017-07" db="EMBL/GenBank/DDBJ databases">
        <title>Taro Niue Genome Assembly and Annotation.</title>
        <authorList>
            <person name="Atibalentja N."/>
            <person name="Keating K."/>
            <person name="Fields C.J."/>
        </authorList>
    </citation>
    <scope>NUCLEOTIDE SEQUENCE</scope>
    <source>
        <strain evidence="2">Niue_2</strain>
        <tissue evidence="2">Leaf</tissue>
    </source>
</reference>
<dbReference type="EMBL" id="NMUH01003854">
    <property type="protein sequence ID" value="MQM07358.1"/>
    <property type="molecule type" value="Genomic_DNA"/>
</dbReference>
<evidence type="ECO:0000256" key="1">
    <source>
        <dbReference type="SAM" id="MobiDB-lite"/>
    </source>
</evidence>
<sequence>MGTPIKLTSTASRPTNDFAGLVSSSGDVTPVGLTSSASRPMHDSVGLVSSSEDVGYVDAISFKTHE</sequence>
<dbReference type="AlphaFoldDB" id="A0A843WL44"/>
<accession>A0A843WL44</accession>
<proteinExistence type="predicted"/>